<evidence type="ECO:0000313" key="10">
    <source>
        <dbReference type="EMBL" id="KAI1233547.1"/>
    </source>
</evidence>
<dbReference type="Proteomes" id="UP000618051">
    <property type="component" value="Unassembled WGS sequence"/>
</dbReference>
<evidence type="ECO:0000256" key="5">
    <source>
        <dbReference type="ARBA" id="ARBA00022989"/>
    </source>
</evidence>
<dbReference type="Pfam" id="PF10520">
    <property type="entry name" value="Lipid_desat"/>
    <property type="match status" value="1"/>
</dbReference>
<evidence type="ECO:0000256" key="3">
    <source>
        <dbReference type="ARBA" id="ARBA00022692"/>
    </source>
</evidence>
<dbReference type="FunFam" id="3.10.110.10:FF:000012">
    <property type="entry name" value="Ubiquitin-conjugating enzyme E2 variant 2"/>
    <property type="match status" value="1"/>
</dbReference>
<comment type="caution">
    <text evidence="9">The sequence shown here is derived from an EMBL/GenBank/DDBJ whole genome shotgun (WGS) entry which is preliminary data.</text>
</comment>
<dbReference type="Gene3D" id="3.10.110.10">
    <property type="entry name" value="Ubiquitin Conjugating Enzyme"/>
    <property type="match status" value="1"/>
</dbReference>
<evidence type="ECO:0000313" key="9">
    <source>
        <dbReference type="EMBL" id="KAG0126047.1"/>
    </source>
</evidence>
<dbReference type="SUPFAM" id="SSF54495">
    <property type="entry name" value="UBC-like"/>
    <property type="match status" value="1"/>
</dbReference>
<organism evidence="9">
    <name type="scientific">Lamprotornis superbus</name>
    <dbReference type="NCBI Taxonomy" id="245042"/>
    <lineage>
        <taxon>Eukaryota</taxon>
        <taxon>Metazoa</taxon>
        <taxon>Chordata</taxon>
        <taxon>Craniata</taxon>
        <taxon>Vertebrata</taxon>
        <taxon>Euteleostomi</taxon>
        <taxon>Archelosauria</taxon>
        <taxon>Archosauria</taxon>
        <taxon>Dinosauria</taxon>
        <taxon>Saurischia</taxon>
        <taxon>Theropoda</taxon>
        <taxon>Coelurosauria</taxon>
        <taxon>Aves</taxon>
        <taxon>Neognathae</taxon>
        <taxon>Neoaves</taxon>
        <taxon>Telluraves</taxon>
        <taxon>Australaves</taxon>
        <taxon>Passeriformes</taxon>
        <taxon>Sturnidae</taxon>
        <taxon>Lamprotornis</taxon>
    </lineage>
</organism>
<dbReference type="GO" id="GO:0050207">
    <property type="term" value="F:plasmanylethanolamine desaturase activity"/>
    <property type="evidence" value="ECO:0007669"/>
    <property type="project" value="TreeGrafter"/>
</dbReference>
<dbReference type="InterPro" id="IPR016135">
    <property type="entry name" value="UBQ-conjugating_enzyme/RWD"/>
</dbReference>
<dbReference type="Pfam" id="PF00179">
    <property type="entry name" value="UQ_con"/>
    <property type="match status" value="1"/>
</dbReference>
<comment type="similarity">
    <text evidence="2">Belongs to the fatty acid desaturase CarF family.</text>
</comment>
<protein>
    <submittedName>
        <fullName evidence="9">Plasmanylethanolamine desaturase</fullName>
    </submittedName>
</protein>
<evidence type="ECO:0000259" key="8">
    <source>
        <dbReference type="PROSITE" id="PS50127"/>
    </source>
</evidence>
<feature type="transmembrane region" description="Helical" evidence="7">
    <location>
        <begin position="71"/>
        <end position="94"/>
    </location>
</feature>
<evidence type="ECO:0000313" key="11">
    <source>
        <dbReference type="Proteomes" id="UP000618051"/>
    </source>
</evidence>
<dbReference type="UniPathway" id="UPA00199"/>
<feature type="transmembrane region" description="Helical" evidence="7">
    <location>
        <begin position="43"/>
        <end position="64"/>
    </location>
</feature>
<keyword evidence="6 7" id="KW-0472">Membrane</keyword>
<comment type="subcellular location">
    <subcellularLocation>
        <location evidence="1">Membrane</location>
        <topology evidence="1">Multi-pass membrane protein</topology>
    </subcellularLocation>
</comment>
<dbReference type="CDD" id="cd23807">
    <property type="entry name" value="UEV_UBE2V"/>
    <property type="match status" value="1"/>
</dbReference>
<dbReference type="OrthoDB" id="6508832at2759"/>
<dbReference type="InterPro" id="IPR000608">
    <property type="entry name" value="UBC"/>
</dbReference>
<dbReference type="GO" id="GO:0006631">
    <property type="term" value="P:fatty acid metabolic process"/>
    <property type="evidence" value="ECO:0007669"/>
    <property type="project" value="UniProtKB-UniPathway"/>
</dbReference>
<reference evidence="10 11" key="2">
    <citation type="journal article" date="2021" name="J. Hered.">
        <title>Feather Gene Expression Elucidates the Developmental Basis of Plumage Iridescence in African Starlings.</title>
        <authorList>
            <person name="Rubenstein D.R."/>
            <person name="Corvelo A."/>
            <person name="MacManes M.D."/>
            <person name="Maia R."/>
            <person name="Narzisi G."/>
            <person name="Rousaki A."/>
            <person name="Vandenabeele P."/>
            <person name="Shawkey M.D."/>
            <person name="Solomon J."/>
        </authorList>
    </citation>
    <scope>NUCLEOTIDE SEQUENCE [LARGE SCALE GENOMIC DNA]</scope>
    <source>
        <strain evidence="10">SS15</strain>
    </source>
</reference>
<name>A0A835NY85_9PASS</name>
<dbReference type="InterPro" id="IPR052601">
    <property type="entry name" value="Plasmalogen_desaturase"/>
</dbReference>
<keyword evidence="11" id="KW-1185">Reference proteome</keyword>
<keyword evidence="5 7" id="KW-1133">Transmembrane helix</keyword>
<dbReference type="InterPro" id="IPR019547">
    <property type="entry name" value="Lipid_desat"/>
</dbReference>
<keyword evidence="4" id="KW-0833">Ubl conjugation pathway</keyword>
<dbReference type="GO" id="GO:0008611">
    <property type="term" value="P:ether lipid biosynthetic process"/>
    <property type="evidence" value="ECO:0007669"/>
    <property type="project" value="TreeGrafter"/>
</dbReference>
<reference evidence="10" key="3">
    <citation type="submission" date="2022-01" db="EMBL/GenBank/DDBJ databases">
        <authorList>
            <person name="Rubenstein D.R."/>
        </authorList>
    </citation>
    <scope>NUCLEOTIDE SEQUENCE</scope>
    <source>
        <strain evidence="10">SS15</strain>
        <tissue evidence="10">Liver</tissue>
    </source>
</reference>
<dbReference type="SMART" id="SM00212">
    <property type="entry name" value="UBCc"/>
    <property type="match status" value="1"/>
</dbReference>
<accession>A0A835NY85</accession>
<evidence type="ECO:0000256" key="1">
    <source>
        <dbReference type="ARBA" id="ARBA00004141"/>
    </source>
</evidence>
<dbReference type="PANTHER" id="PTHR48177:SF1">
    <property type="entry name" value="PLASMANYLETHANOLAMINE DESATURASE 1"/>
    <property type="match status" value="1"/>
</dbReference>
<evidence type="ECO:0000256" key="6">
    <source>
        <dbReference type="ARBA" id="ARBA00023136"/>
    </source>
</evidence>
<dbReference type="PROSITE" id="PS50127">
    <property type="entry name" value="UBC_2"/>
    <property type="match status" value="1"/>
</dbReference>
<proteinExistence type="inferred from homology"/>
<evidence type="ECO:0000256" key="7">
    <source>
        <dbReference type="SAM" id="Phobius"/>
    </source>
</evidence>
<sequence>MEQVIQAVEWFVSVISGFKKSSQIKVKHAFSIFLSTGKRLQEWISVILCFSLICFNFYNLLFYLRLEHTPSVLVGIFAGVITADFLSGLFHWGADTWGSVELPIVGKAFIRPFREHHIDPTAITRHDFIETNGDNCFMTLVPLANMAYKFVSFSPEALCESCPWECYVFALIIFITMTNQIHKWSHTYFGLPRWVVFLQDWHIILPRKHHRIHHVSPHETYFCITTGVKVPRNFRLLEELEEGQKGVGDGTVSWGLEDDEDMTLTRWTGMIIGPPRTIYENRIYSLKIECGPKYPEAPPFVRFVTKINMNGVNSSNGVVDPRAISVLAKWQNSYSIKVVLQELRRLMMSKENMKLPQPPEGQLVNFLDASCRPQNTGKEVPIQRNGGAAFFLPLLVTLLTPGPGPGKQEYLFCWQTWVFPSLQHCCHTAKLATAILGKRWHNRLRTLIGFASWQITAFSGLLFRTTNCCNVDASLQETNLLTGCKLVVKGNCLYPVAAAVPRSICSFGLSLRLPQTLLLVASGEAQELPRGSWIPVLPVLCPCCAGAPRKWNPVTLSVKVKEYFTTWNRVFLSYEECLPATCPTAS</sequence>
<gene>
    <name evidence="10" type="ORF">IHE44_0004731</name>
    <name evidence="9" type="ORF">IHE44_004298</name>
</gene>
<dbReference type="PANTHER" id="PTHR48177">
    <property type="entry name" value="TRANSMEMBRANE PROTEIN 189"/>
    <property type="match status" value="1"/>
</dbReference>
<dbReference type="AlphaFoldDB" id="A0A835NY85"/>
<evidence type="ECO:0000256" key="4">
    <source>
        <dbReference type="ARBA" id="ARBA00022786"/>
    </source>
</evidence>
<evidence type="ECO:0000256" key="2">
    <source>
        <dbReference type="ARBA" id="ARBA00007620"/>
    </source>
</evidence>
<feature type="domain" description="UBC core" evidence="8">
    <location>
        <begin position="231"/>
        <end position="389"/>
    </location>
</feature>
<dbReference type="GO" id="GO:0005789">
    <property type="term" value="C:endoplasmic reticulum membrane"/>
    <property type="evidence" value="ECO:0007669"/>
    <property type="project" value="TreeGrafter"/>
</dbReference>
<dbReference type="EMBL" id="JADDUC020000018">
    <property type="protein sequence ID" value="KAI1233547.1"/>
    <property type="molecule type" value="Genomic_DNA"/>
</dbReference>
<dbReference type="EMBL" id="JADDUC010000019">
    <property type="protein sequence ID" value="KAG0126047.1"/>
    <property type="molecule type" value="Genomic_DNA"/>
</dbReference>
<keyword evidence="3 7" id="KW-0812">Transmembrane</keyword>
<reference evidence="9" key="1">
    <citation type="submission" date="2020-10" db="EMBL/GenBank/DDBJ databases">
        <title>Feather gene expression reveals the developmental basis of iridescence in African starlings.</title>
        <authorList>
            <person name="Rubenstein D.R."/>
        </authorList>
    </citation>
    <scope>NUCLEOTIDE SEQUENCE</scope>
    <source>
        <strain evidence="9">SS15</strain>
        <tissue evidence="9">Liver</tissue>
    </source>
</reference>